<keyword evidence="2" id="KW-1185">Reference proteome</keyword>
<accession>A0A1L7X8A2</accession>
<protein>
    <submittedName>
        <fullName evidence="1">Uncharacterized protein</fullName>
    </submittedName>
</protein>
<dbReference type="AlphaFoldDB" id="A0A1L7X8A2"/>
<evidence type="ECO:0000313" key="2">
    <source>
        <dbReference type="Proteomes" id="UP000184330"/>
    </source>
</evidence>
<organism evidence="1 2">
    <name type="scientific">Phialocephala subalpina</name>
    <dbReference type="NCBI Taxonomy" id="576137"/>
    <lineage>
        <taxon>Eukaryota</taxon>
        <taxon>Fungi</taxon>
        <taxon>Dikarya</taxon>
        <taxon>Ascomycota</taxon>
        <taxon>Pezizomycotina</taxon>
        <taxon>Leotiomycetes</taxon>
        <taxon>Helotiales</taxon>
        <taxon>Mollisiaceae</taxon>
        <taxon>Phialocephala</taxon>
        <taxon>Phialocephala fortinii species complex</taxon>
    </lineage>
</organism>
<name>A0A1L7X8A2_9HELO</name>
<proteinExistence type="predicted"/>
<dbReference type="OrthoDB" id="3492412at2759"/>
<evidence type="ECO:0000313" key="1">
    <source>
        <dbReference type="EMBL" id="CZR61259.1"/>
    </source>
</evidence>
<dbReference type="Proteomes" id="UP000184330">
    <property type="component" value="Unassembled WGS sequence"/>
</dbReference>
<reference evidence="1 2" key="1">
    <citation type="submission" date="2016-03" db="EMBL/GenBank/DDBJ databases">
        <authorList>
            <person name="Ploux O."/>
        </authorList>
    </citation>
    <scope>NUCLEOTIDE SEQUENCE [LARGE SCALE GENOMIC DNA]</scope>
    <source>
        <strain evidence="1 2">UAMH 11012</strain>
    </source>
</reference>
<sequence length="261" mass="30086">MSHCLWNKLKFELSPSLETPFPTFCMSVNYLEILVWKRTLDIVPCSYGFLGLEFYGRTQSPLSLDNEEDEAGNKLLWQLDGVRHYAMDWWCWSGATSMGDWTWMGQLSNEQEEDLTIVLRNPRQHDEEAAFGAEHNSALILKEITLGTVRAQATEVVLKHIKGSDDDGEDETQTFQKGTGKVASSLDFIPDLHALTVVVDPVNDDENSAEDVSYLEKVRKQTRIHRLAFDMRNMGYRRRNLLREMRNDGLRVLDDWFLPHS</sequence>
<gene>
    <name evidence="1" type="ORF">PAC_11155</name>
</gene>
<dbReference type="EMBL" id="FJOG01000018">
    <property type="protein sequence ID" value="CZR61259.1"/>
    <property type="molecule type" value="Genomic_DNA"/>
</dbReference>